<dbReference type="InterPro" id="IPR006224">
    <property type="entry name" value="PsdUridine_synth_RluA-like_CS"/>
</dbReference>
<dbReference type="InterPro" id="IPR020103">
    <property type="entry name" value="PsdUridine_synth_cat_dom_sf"/>
</dbReference>
<dbReference type="InterPro" id="IPR002942">
    <property type="entry name" value="S4_RNA-bd"/>
</dbReference>
<dbReference type="PROSITE" id="PS01129">
    <property type="entry name" value="PSI_RLU"/>
    <property type="match status" value="1"/>
</dbReference>
<dbReference type="Pfam" id="PF00849">
    <property type="entry name" value="PseudoU_synth_2"/>
    <property type="match status" value="1"/>
</dbReference>
<evidence type="ECO:0000313" key="7">
    <source>
        <dbReference type="Proteomes" id="UP001236569"/>
    </source>
</evidence>
<dbReference type="Gene3D" id="3.10.290.10">
    <property type="entry name" value="RNA-binding S4 domain"/>
    <property type="match status" value="1"/>
</dbReference>
<proteinExistence type="inferred from homology"/>
<accession>A0ABT6YM99</accession>
<dbReference type="PANTHER" id="PTHR21600">
    <property type="entry name" value="MITOCHONDRIAL RNA PSEUDOURIDINE SYNTHASE"/>
    <property type="match status" value="1"/>
</dbReference>
<dbReference type="Gene3D" id="3.30.2350.10">
    <property type="entry name" value="Pseudouridine synthase"/>
    <property type="match status" value="1"/>
</dbReference>
<keyword evidence="2 4" id="KW-0413">Isomerase</keyword>
<dbReference type="SUPFAM" id="SSF55174">
    <property type="entry name" value="Alpha-L RNA-binding motif"/>
    <property type="match status" value="1"/>
</dbReference>
<dbReference type="NCBIfam" id="TIGR00005">
    <property type="entry name" value="rluA_subfam"/>
    <property type="match status" value="1"/>
</dbReference>
<dbReference type="RefSeq" id="WP_283369754.1">
    <property type="nucleotide sequence ID" value="NZ_JASHID010000005.1"/>
</dbReference>
<evidence type="ECO:0000256" key="2">
    <source>
        <dbReference type="ARBA" id="ARBA00023235"/>
    </source>
</evidence>
<dbReference type="EC" id="5.4.99.-" evidence="4"/>
<comment type="similarity">
    <text evidence="1 4">Belongs to the pseudouridine synthase RluA family.</text>
</comment>
<evidence type="ECO:0000313" key="6">
    <source>
        <dbReference type="EMBL" id="MDI9864582.1"/>
    </source>
</evidence>
<evidence type="ECO:0000259" key="5">
    <source>
        <dbReference type="SMART" id="SM00363"/>
    </source>
</evidence>
<feature type="domain" description="RNA-binding S4" evidence="5">
    <location>
        <begin position="26"/>
        <end position="85"/>
    </location>
</feature>
<dbReference type="InterPro" id="IPR036986">
    <property type="entry name" value="S4_RNA-bd_sf"/>
</dbReference>
<comment type="catalytic activity">
    <reaction evidence="4">
        <text>a uridine in RNA = a pseudouridine in RNA</text>
        <dbReference type="Rhea" id="RHEA:48348"/>
        <dbReference type="Rhea" id="RHEA-COMP:12068"/>
        <dbReference type="Rhea" id="RHEA-COMP:12069"/>
        <dbReference type="ChEBI" id="CHEBI:65314"/>
        <dbReference type="ChEBI" id="CHEBI:65315"/>
    </reaction>
</comment>
<dbReference type="InterPro" id="IPR006145">
    <property type="entry name" value="PsdUridine_synth_RsuA/RluA"/>
</dbReference>
<reference evidence="6 7" key="1">
    <citation type="submission" date="2023-05" db="EMBL/GenBank/DDBJ databases">
        <title>Novel species of genus Flectobacillus isolated from stream in China.</title>
        <authorList>
            <person name="Lu H."/>
        </authorList>
    </citation>
    <scope>NUCLEOTIDE SEQUENCE [LARGE SCALE GENOMIC DNA]</scope>
    <source>
        <strain evidence="6 7">DC10W</strain>
    </source>
</reference>
<dbReference type="CDD" id="cd02869">
    <property type="entry name" value="PseudoU_synth_RluA_like"/>
    <property type="match status" value="1"/>
</dbReference>
<comment type="function">
    <text evidence="4">Responsible for synthesis of pseudouridine from uracil.</text>
</comment>
<comment type="caution">
    <text evidence="6">The sequence shown here is derived from an EMBL/GenBank/DDBJ whole genome shotgun (WGS) entry which is preliminary data.</text>
</comment>
<dbReference type="GO" id="GO:0016853">
    <property type="term" value="F:isomerase activity"/>
    <property type="evidence" value="ECO:0007669"/>
    <property type="project" value="UniProtKB-KW"/>
</dbReference>
<dbReference type="SMART" id="SM00363">
    <property type="entry name" value="S4"/>
    <property type="match status" value="1"/>
</dbReference>
<name>A0ABT6YM99_9BACT</name>
<keyword evidence="7" id="KW-1185">Reference proteome</keyword>
<dbReference type="InterPro" id="IPR006225">
    <property type="entry name" value="PsdUridine_synth_RluC/D"/>
</dbReference>
<dbReference type="Pfam" id="PF01479">
    <property type="entry name" value="S4"/>
    <property type="match status" value="1"/>
</dbReference>
<gene>
    <name evidence="6" type="ORF">QM480_09630</name>
</gene>
<dbReference type="PANTHER" id="PTHR21600:SF44">
    <property type="entry name" value="RIBOSOMAL LARGE SUBUNIT PSEUDOURIDINE SYNTHASE D"/>
    <property type="match status" value="1"/>
</dbReference>
<evidence type="ECO:0000256" key="1">
    <source>
        <dbReference type="ARBA" id="ARBA00010876"/>
    </source>
</evidence>
<sequence length="339" mass="38917">MQELEEDEEELYEHHRIVVEKGQELVRLDKYLMMRMQNATRNKIQNGIDLGLVKVNDIVTKASYKVKPFDVVTVSLPHPPREGGIEPENIPLDIVYEDDDLLVVNKPAGMVVHPAFGHWEGTLVNALVYHFQNLPTHRNGEARPGLVHRIDKETSGLLVIAKNDYAMTHLAKQFFDHSIERTYYALVWGELKNEEGTVTGHIGRSIKDRKIRAVFPDGSVGKHAVTHYKVLKSLRYVSLVKCNLETGRTHQIRVHFKHIGHPLFNDSTYGGDKILRGTLFSKYEQYVGNCFKICPRHALHAKSLGFIHPTTGEFMQFDTDLPEDMQNLLEKWEKYVNNE</sequence>
<keyword evidence="3" id="KW-0694">RNA-binding</keyword>
<dbReference type="EMBL" id="JASHID010000005">
    <property type="protein sequence ID" value="MDI9864582.1"/>
    <property type="molecule type" value="Genomic_DNA"/>
</dbReference>
<dbReference type="CDD" id="cd00165">
    <property type="entry name" value="S4"/>
    <property type="match status" value="1"/>
</dbReference>
<dbReference type="SUPFAM" id="SSF55120">
    <property type="entry name" value="Pseudouridine synthase"/>
    <property type="match status" value="1"/>
</dbReference>
<evidence type="ECO:0000256" key="4">
    <source>
        <dbReference type="RuleBase" id="RU362028"/>
    </source>
</evidence>
<dbReference type="InterPro" id="IPR050188">
    <property type="entry name" value="RluA_PseudoU_synthase"/>
</dbReference>
<evidence type="ECO:0000256" key="3">
    <source>
        <dbReference type="PROSITE-ProRule" id="PRU00182"/>
    </source>
</evidence>
<dbReference type="Proteomes" id="UP001236569">
    <property type="component" value="Unassembled WGS sequence"/>
</dbReference>
<protein>
    <recommendedName>
        <fullName evidence="4">Pseudouridine synthase</fullName>
        <ecNumber evidence="4">5.4.99.-</ecNumber>
    </recommendedName>
</protein>
<dbReference type="PROSITE" id="PS50889">
    <property type="entry name" value="S4"/>
    <property type="match status" value="1"/>
</dbReference>
<organism evidence="6 7">
    <name type="scientific">Flectobacillus longus</name>
    <dbReference type="NCBI Taxonomy" id="2984207"/>
    <lineage>
        <taxon>Bacteria</taxon>
        <taxon>Pseudomonadati</taxon>
        <taxon>Bacteroidota</taxon>
        <taxon>Cytophagia</taxon>
        <taxon>Cytophagales</taxon>
        <taxon>Flectobacillaceae</taxon>
        <taxon>Flectobacillus</taxon>
    </lineage>
</organism>